<dbReference type="EMBL" id="JBHSDT010000004">
    <property type="protein sequence ID" value="MFC4403288.1"/>
    <property type="molecule type" value="Genomic_DNA"/>
</dbReference>
<dbReference type="Proteomes" id="UP001595882">
    <property type="component" value="Unassembled WGS sequence"/>
</dbReference>
<evidence type="ECO:0000313" key="1">
    <source>
        <dbReference type="EMBL" id="MFC4403288.1"/>
    </source>
</evidence>
<sequence>MSNWTAIDWKQKVDDYKRYLKEEEWFASGAYEWQDLPEGVRRAIVRGISAFREDIEKFEGHAKEIVGKEKKDK</sequence>
<evidence type="ECO:0000313" key="2">
    <source>
        <dbReference type="Proteomes" id="UP001595882"/>
    </source>
</evidence>
<comment type="caution">
    <text evidence="1">The sequence shown here is derived from an EMBL/GenBank/DDBJ whole genome shotgun (WGS) entry which is preliminary data.</text>
</comment>
<protein>
    <submittedName>
        <fullName evidence="1">Uncharacterized protein</fullName>
    </submittedName>
</protein>
<accession>A0ABV8WW76</accession>
<proteinExistence type="predicted"/>
<dbReference type="RefSeq" id="WP_390251677.1">
    <property type="nucleotide sequence ID" value="NZ_JBHSDT010000004.1"/>
</dbReference>
<reference evidence="2" key="1">
    <citation type="journal article" date="2019" name="Int. J. Syst. Evol. Microbiol.">
        <title>The Global Catalogue of Microorganisms (GCM) 10K type strain sequencing project: providing services to taxonomists for standard genome sequencing and annotation.</title>
        <authorList>
            <consortium name="The Broad Institute Genomics Platform"/>
            <consortium name="The Broad Institute Genome Sequencing Center for Infectious Disease"/>
            <person name="Wu L."/>
            <person name="Ma J."/>
        </authorList>
    </citation>
    <scope>NUCLEOTIDE SEQUENCE [LARGE SCALE GENOMIC DNA]</scope>
    <source>
        <strain evidence="2">CCUG 37865</strain>
    </source>
</reference>
<keyword evidence="2" id="KW-1185">Reference proteome</keyword>
<gene>
    <name evidence="1" type="ORF">ACFOY7_09375</name>
</gene>
<name>A0ABV8WW76_9BACI</name>
<organism evidence="1 2">
    <name type="scientific">Gracilibacillus xinjiangensis</name>
    <dbReference type="NCBI Taxonomy" id="1193282"/>
    <lineage>
        <taxon>Bacteria</taxon>
        <taxon>Bacillati</taxon>
        <taxon>Bacillota</taxon>
        <taxon>Bacilli</taxon>
        <taxon>Bacillales</taxon>
        <taxon>Bacillaceae</taxon>
        <taxon>Gracilibacillus</taxon>
    </lineage>
</organism>